<dbReference type="EMBL" id="JACWUN010000001">
    <property type="protein sequence ID" value="MBD1399089.1"/>
    <property type="molecule type" value="Genomic_DNA"/>
</dbReference>
<dbReference type="InterPro" id="IPR036388">
    <property type="entry name" value="WH-like_DNA-bd_sf"/>
</dbReference>
<dbReference type="GO" id="GO:0005829">
    <property type="term" value="C:cytosol"/>
    <property type="evidence" value="ECO:0007669"/>
    <property type="project" value="TreeGrafter"/>
</dbReference>
<dbReference type="Gene3D" id="1.10.10.10">
    <property type="entry name" value="Winged helix-like DNA-binding domain superfamily/Winged helix DNA-binding domain"/>
    <property type="match status" value="1"/>
</dbReference>
<gene>
    <name evidence="2" type="ORF">ICT70_00205</name>
</gene>
<dbReference type="SUPFAM" id="SSF46785">
    <property type="entry name" value="Winged helix' DNA-binding domain"/>
    <property type="match status" value="1"/>
</dbReference>
<name>A0A8J6UN85_9BACT</name>
<dbReference type="GO" id="GO:0003700">
    <property type="term" value="F:DNA-binding transcription factor activity"/>
    <property type="evidence" value="ECO:0007669"/>
    <property type="project" value="TreeGrafter"/>
</dbReference>
<sequence length="148" mass="16499">MRLSTKAQYAVRALVSLNLASGGNPVTIKDISEREKISLTYLEQLFVKLRRGQIVKSVRGPGGGYLLARAADQIRVDQIIDTVEEILVPVSCMNDDGSCGCDLECATHFVWQGLGNQIRTFLASMTLEDLTRDASRRLDQHFREQICI</sequence>
<dbReference type="AlphaFoldDB" id="A0A8J6UN85"/>
<keyword evidence="3" id="KW-1185">Reference proteome</keyword>
<dbReference type="RefSeq" id="WP_191153369.1">
    <property type="nucleotide sequence ID" value="NZ_JACWUN010000001.1"/>
</dbReference>
<dbReference type="PANTHER" id="PTHR33221:SF5">
    <property type="entry name" value="HTH-TYPE TRANSCRIPTIONAL REGULATOR ISCR"/>
    <property type="match status" value="1"/>
</dbReference>
<evidence type="ECO:0000313" key="3">
    <source>
        <dbReference type="Proteomes" id="UP000632828"/>
    </source>
</evidence>
<dbReference type="Proteomes" id="UP000632828">
    <property type="component" value="Unassembled WGS sequence"/>
</dbReference>
<dbReference type="PANTHER" id="PTHR33221">
    <property type="entry name" value="WINGED HELIX-TURN-HELIX TRANSCRIPTIONAL REGULATOR, RRF2 FAMILY"/>
    <property type="match status" value="1"/>
</dbReference>
<dbReference type="Pfam" id="PF02082">
    <property type="entry name" value="Rrf2"/>
    <property type="match status" value="1"/>
</dbReference>
<dbReference type="PROSITE" id="PS51197">
    <property type="entry name" value="HTH_RRF2_2"/>
    <property type="match status" value="1"/>
</dbReference>
<dbReference type="NCBIfam" id="TIGR00738">
    <property type="entry name" value="rrf2_super"/>
    <property type="match status" value="1"/>
</dbReference>
<organism evidence="2 3">
    <name type="scientific">Pelovirga terrestris</name>
    <dbReference type="NCBI Taxonomy" id="2771352"/>
    <lineage>
        <taxon>Bacteria</taxon>
        <taxon>Pseudomonadati</taxon>
        <taxon>Thermodesulfobacteriota</taxon>
        <taxon>Desulfuromonadia</taxon>
        <taxon>Geobacterales</taxon>
        <taxon>Geobacteraceae</taxon>
        <taxon>Pelovirga</taxon>
    </lineage>
</organism>
<reference evidence="2" key="1">
    <citation type="submission" date="2020-09" db="EMBL/GenBank/DDBJ databases">
        <title>Pelobacter alkaliphilus sp. nov., a novel anaerobic arsenate-reducing bacterium from terrestrial mud volcano.</title>
        <authorList>
            <person name="Khomyakova M.A."/>
            <person name="Merkel A.Y."/>
            <person name="Slobodkin A.I."/>
        </authorList>
    </citation>
    <scope>NUCLEOTIDE SEQUENCE</scope>
    <source>
        <strain evidence="2">M08fum</strain>
    </source>
</reference>
<keyword evidence="1" id="KW-0238">DNA-binding</keyword>
<dbReference type="InterPro" id="IPR036390">
    <property type="entry name" value="WH_DNA-bd_sf"/>
</dbReference>
<accession>A0A8J6UN85</accession>
<comment type="caution">
    <text evidence="2">The sequence shown here is derived from an EMBL/GenBank/DDBJ whole genome shotgun (WGS) entry which is preliminary data.</text>
</comment>
<dbReference type="GO" id="GO:0003677">
    <property type="term" value="F:DNA binding"/>
    <property type="evidence" value="ECO:0007669"/>
    <property type="project" value="UniProtKB-KW"/>
</dbReference>
<protein>
    <submittedName>
        <fullName evidence="2">Rrf2 family transcriptional regulator</fullName>
    </submittedName>
</protein>
<proteinExistence type="predicted"/>
<dbReference type="InterPro" id="IPR000944">
    <property type="entry name" value="Tscrpt_reg_Rrf2"/>
</dbReference>
<evidence type="ECO:0000256" key="1">
    <source>
        <dbReference type="ARBA" id="ARBA00023125"/>
    </source>
</evidence>
<evidence type="ECO:0000313" key="2">
    <source>
        <dbReference type="EMBL" id="MBD1399089.1"/>
    </source>
</evidence>